<proteinExistence type="predicted"/>
<organism evidence="1 2">
    <name type="scientific">Colletotrichum scovillei</name>
    <dbReference type="NCBI Taxonomy" id="1209932"/>
    <lineage>
        <taxon>Eukaryota</taxon>
        <taxon>Fungi</taxon>
        <taxon>Dikarya</taxon>
        <taxon>Ascomycota</taxon>
        <taxon>Pezizomycotina</taxon>
        <taxon>Sordariomycetes</taxon>
        <taxon>Hypocreomycetidae</taxon>
        <taxon>Glomerellales</taxon>
        <taxon>Glomerellaceae</taxon>
        <taxon>Colletotrichum</taxon>
        <taxon>Colletotrichum acutatum species complex</taxon>
    </lineage>
</organism>
<dbReference type="AlphaFoldDB" id="A0A9P7UIK3"/>
<name>A0A9P7UIK3_9PEZI</name>
<dbReference type="Proteomes" id="UP000699042">
    <property type="component" value="Unassembled WGS sequence"/>
</dbReference>
<comment type="caution">
    <text evidence="1">The sequence shown here is derived from an EMBL/GenBank/DDBJ whole genome shotgun (WGS) entry which is preliminary data.</text>
</comment>
<sequence length="102" mass="10984">MQASDSSVSLSVISRQEASNLSDCASPEGCTYPVRTSSSYLTLPDPTARLYLTRFVRSAPTTGQAAVTELLKLSAAGWREALADDRTTKNCCTNTLYLFLIG</sequence>
<evidence type="ECO:0000313" key="1">
    <source>
        <dbReference type="EMBL" id="KAG7058390.1"/>
    </source>
</evidence>
<evidence type="ECO:0000313" key="2">
    <source>
        <dbReference type="Proteomes" id="UP000699042"/>
    </source>
</evidence>
<reference evidence="1" key="1">
    <citation type="submission" date="2021-05" db="EMBL/GenBank/DDBJ databases">
        <title>Comparative genomics of three Colletotrichum scovillei strains and genetic complementation revealed genes involved fungal growth and virulence on chili pepper.</title>
        <authorList>
            <person name="Hsieh D.-K."/>
            <person name="Chuang S.-C."/>
            <person name="Chen C.-Y."/>
            <person name="Chao Y.-T."/>
            <person name="Lu M.-Y.J."/>
            <person name="Lee M.-H."/>
            <person name="Shih M.-C."/>
        </authorList>
    </citation>
    <scope>NUCLEOTIDE SEQUENCE</scope>
    <source>
        <strain evidence="1">Coll-153</strain>
    </source>
</reference>
<dbReference type="EMBL" id="JAESDN010000001">
    <property type="protein sequence ID" value="KAG7058390.1"/>
    <property type="molecule type" value="Genomic_DNA"/>
</dbReference>
<accession>A0A9P7UIK3</accession>
<gene>
    <name evidence="1" type="ORF">JMJ77_005767</name>
</gene>
<protein>
    <submittedName>
        <fullName evidence="1">Uncharacterized protein</fullName>
    </submittedName>
</protein>
<keyword evidence="2" id="KW-1185">Reference proteome</keyword>